<proteinExistence type="predicted"/>
<evidence type="ECO:0000313" key="2">
    <source>
        <dbReference type="Proteomes" id="UP000887565"/>
    </source>
</evidence>
<feature type="region of interest" description="Disordered" evidence="1">
    <location>
        <begin position="1"/>
        <end position="29"/>
    </location>
</feature>
<evidence type="ECO:0000256" key="1">
    <source>
        <dbReference type="SAM" id="MobiDB-lite"/>
    </source>
</evidence>
<name>A0A915K0R6_ROMCU</name>
<accession>A0A915K0R6</accession>
<evidence type="ECO:0000313" key="3">
    <source>
        <dbReference type="WBParaSite" id="nRc.2.0.1.t31448-RA"/>
    </source>
</evidence>
<organism evidence="2 3">
    <name type="scientific">Romanomermis culicivorax</name>
    <name type="common">Nematode worm</name>
    <dbReference type="NCBI Taxonomy" id="13658"/>
    <lineage>
        <taxon>Eukaryota</taxon>
        <taxon>Metazoa</taxon>
        <taxon>Ecdysozoa</taxon>
        <taxon>Nematoda</taxon>
        <taxon>Enoplea</taxon>
        <taxon>Dorylaimia</taxon>
        <taxon>Mermithida</taxon>
        <taxon>Mermithoidea</taxon>
        <taxon>Mermithidae</taxon>
        <taxon>Romanomermis</taxon>
    </lineage>
</organism>
<sequence>MPKKKKQKDEWNQSPKVSDDEDPSLLPKNMYNDPKRLQAAVASAIKSGLMLCLNELLGFPVSPIYKLEADGIWLNRIMAIMPFTATIASPCSATKFTYVKDLLAQHTQMLEDVPCMAFYNFMWFHTDGNPRSHLMDWINCIPEREPAFDQDPGTYICNHSVLCPIIFDEDLHMETAIEEIKIDKSNYTSDLHNAFHLYS</sequence>
<dbReference type="WBParaSite" id="nRc.2.0.1.t31448-RA">
    <property type="protein sequence ID" value="nRc.2.0.1.t31448-RA"/>
    <property type="gene ID" value="nRc.2.0.1.g31448"/>
</dbReference>
<dbReference type="Proteomes" id="UP000887565">
    <property type="component" value="Unplaced"/>
</dbReference>
<reference evidence="3" key="1">
    <citation type="submission" date="2022-11" db="UniProtKB">
        <authorList>
            <consortium name="WormBaseParasite"/>
        </authorList>
    </citation>
    <scope>IDENTIFICATION</scope>
</reference>
<protein>
    <submittedName>
        <fullName evidence="3">Uncharacterized protein</fullName>
    </submittedName>
</protein>
<keyword evidence="2" id="KW-1185">Reference proteome</keyword>
<dbReference type="AlphaFoldDB" id="A0A915K0R6"/>